<feature type="compositionally biased region" description="Basic and acidic residues" evidence="2">
    <location>
        <begin position="66"/>
        <end position="86"/>
    </location>
</feature>
<dbReference type="EMBL" id="CP129971">
    <property type="protein sequence ID" value="WMN11070.1"/>
    <property type="molecule type" value="Genomic_DNA"/>
</dbReference>
<proteinExistence type="predicted"/>
<dbReference type="AlphaFoldDB" id="A0AA51RE64"/>
<feature type="region of interest" description="Disordered" evidence="2">
    <location>
        <begin position="1"/>
        <end position="110"/>
    </location>
</feature>
<evidence type="ECO:0000313" key="4">
    <source>
        <dbReference type="Proteomes" id="UP001230496"/>
    </source>
</evidence>
<feature type="compositionally biased region" description="Polar residues" evidence="2">
    <location>
        <begin position="8"/>
        <end position="17"/>
    </location>
</feature>
<keyword evidence="1" id="KW-0175">Coiled coil</keyword>
<dbReference type="RefSeq" id="WP_308347820.1">
    <property type="nucleotide sequence ID" value="NZ_CP129971.1"/>
</dbReference>
<dbReference type="KEGG" id="msaa:QYS49_37115"/>
<reference evidence="3 4" key="1">
    <citation type="submission" date="2023-08" db="EMBL/GenBank/DDBJ databases">
        <title>Comparative genomics and taxonomic characterization of three novel marine species of genus Marivirga.</title>
        <authorList>
            <person name="Muhammad N."/>
            <person name="Kim S.-G."/>
        </authorList>
    </citation>
    <scope>NUCLEOTIDE SEQUENCE [LARGE SCALE GENOMIC DNA]</scope>
    <source>
        <strain evidence="3 4">BDSF4-3</strain>
    </source>
</reference>
<dbReference type="InterPro" id="IPR007139">
    <property type="entry name" value="DUF349"/>
</dbReference>
<protein>
    <submittedName>
        <fullName evidence="3">DUF349 domain-containing protein</fullName>
    </submittedName>
</protein>
<organism evidence="3 4">
    <name type="scientific">Marivirga salinarum</name>
    <dbReference type="NCBI Taxonomy" id="3059078"/>
    <lineage>
        <taxon>Bacteria</taxon>
        <taxon>Pseudomonadati</taxon>
        <taxon>Bacteroidota</taxon>
        <taxon>Cytophagia</taxon>
        <taxon>Cytophagales</taxon>
        <taxon>Marivirgaceae</taxon>
        <taxon>Marivirga</taxon>
    </lineage>
</organism>
<dbReference type="Proteomes" id="UP001230496">
    <property type="component" value="Chromosome"/>
</dbReference>
<feature type="compositionally biased region" description="Polar residues" evidence="2">
    <location>
        <begin position="26"/>
        <end position="37"/>
    </location>
</feature>
<keyword evidence="4" id="KW-1185">Reference proteome</keyword>
<accession>A0AA51RE64</accession>
<evidence type="ECO:0000313" key="3">
    <source>
        <dbReference type="EMBL" id="WMN11070.1"/>
    </source>
</evidence>
<feature type="coiled-coil region" evidence="1">
    <location>
        <begin position="634"/>
        <end position="668"/>
    </location>
</feature>
<feature type="compositionally biased region" description="Low complexity" evidence="2">
    <location>
        <begin position="45"/>
        <end position="65"/>
    </location>
</feature>
<evidence type="ECO:0000256" key="2">
    <source>
        <dbReference type="SAM" id="MobiDB-lite"/>
    </source>
</evidence>
<feature type="compositionally biased region" description="Acidic residues" evidence="2">
    <location>
        <begin position="87"/>
        <end position="104"/>
    </location>
</feature>
<dbReference type="Pfam" id="PF03993">
    <property type="entry name" value="DUF349"/>
    <property type="match status" value="5"/>
</dbReference>
<sequence>MIDEKGTSENPQENNSELDNEKENVESTSENQVQDSASEQKVEPEVAQEQAESSASEQLEATTSEPKQEEAKDEAPSEDNETKNSDDTTEEEQDDNDDNEELPDYSEFNKEQLVEAIKEISKSDNFKKADRIINELKPVFDEIYEAEKKEALDKFLADGGEEGDFAMKHDELNERFEANYQLYRDRRKKHYKELEHQKDDNLKTKLEILDRLRDLVDGEETITGLNVIKEIQKEWKSVGPVPGNQSKTLWANYNALLDRYYDQRSILFELKELDRKKNLEAKKELCVKAEELAQSEDVPYAIKYLNDLHEEYKHIGPVPKEEQEPLWQRFKAASDAIYEKRKEFVKNLKEIQTENLEKKEQIIEKLKPFLDFDSDRIKEWNTKTKEILAIQKEWEATGQVPKEDAKEINKNFWGNFKQFFANKHEFFKRLDSMREENLKKKQEFVEKAKELCDSTEWNKTADQLKGLQRQWKEVGPVPEKFRESIYKEFKAACDKFFENKRAGSKDAQKEFEENLKAKEDIIAQINGLEPGDLDQLEAYEQAYGKIGFVPKEAIQKVKEDFSKAIQDFIDKSEDVLSDEQKEKVKLMAQLTKIMAGPNSDRKLNQKENSLRKKIGDLQNDIVTWKNNMEFFASSKTADKLKKEFEEKIEDAEKEISLLKKQLRIVRSID</sequence>
<gene>
    <name evidence="3" type="ORF">QYS49_37115</name>
</gene>
<name>A0AA51RE64_9BACT</name>
<evidence type="ECO:0000256" key="1">
    <source>
        <dbReference type="SAM" id="Coils"/>
    </source>
</evidence>